<accession>A0A375IIB2</accession>
<proteinExistence type="predicted"/>
<dbReference type="Proteomes" id="UP000255505">
    <property type="component" value="Chromosome I"/>
</dbReference>
<dbReference type="EMBL" id="LT991976">
    <property type="protein sequence ID" value="SPK73731.1"/>
    <property type="molecule type" value="Genomic_DNA"/>
</dbReference>
<name>A0A375IIB2_9BURK</name>
<reference evidence="1 2" key="1">
    <citation type="submission" date="2018-01" db="EMBL/GenBank/DDBJ databases">
        <authorList>
            <person name="Gaut B.S."/>
            <person name="Morton B.R."/>
            <person name="Clegg M.T."/>
            <person name="Duvall M.R."/>
        </authorList>
    </citation>
    <scope>NUCLEOTIDE SEQUENCE [LARGE SCALE GENOMIC DNA]</scope>
    <source>
        <strain evidence="1">Cupriavidus taiwanensis LMG 19425</strain>
    </source>
</reference>
<protein>
    <submittedName>
        <fullName evidence="1">Uncharacterized protein</fullName>
    </submittedName>
</protein>
<organism evidence="1 2">
    <name type="scientific">Cupriavidus taiwanensis</name>
    <dbReference type="NCBI Taxonomy" id="164546"/>
    <lineage>
        <taxon>Bacteria</taxon>
        <taxon>Pseudomonadati</taxon>
        <taxon>Pseudomonadota</taxon>
        <taxon>Betaproteobacteria</taxon>
        <taxon>Burkholderiales</taxon>
        <taxon>Burkholderiaceae</taxon>
        <taxon>Cupriavidus</taxon>
    </lineage>
</organism>
<gene>
    <name evidence="1" type="ORF">CT19425_110268</name>
</gene>
<sequence>MVAAASANQACGRCLSKRLLIPTQPKFS</sequence>
<evidence type="ECO:0000313" key="1">
    <source>
        <dbReference type="EMBL" id="SPK73731.1"/>
    </source>
</evidence>
<evidence type="ECO:0000313" key="2">
    <source>
        <dbReference type="Proteomes" id="UP000255505"/>
    </source>
</evidence>
<dbReference type="AlphaFoldDB" id="A0A375IIB2"/>